<dbReference type="InterPro" id="IPR036890">
    <property type="entry name" value="HATPase_C_sf"/>
</dbReference>
<dbReference type="KEGG" id="mph:MLP_12960"/>
<dbReference type="InterPro" id="IPR003660">
    <property type="entry name" value="HAMP_dom"/>
</dbReference>
<keyword evidence="9" id="KW-0902">Two-component regulatory system</keyword>
<dbReference type="InterPro" id="IPR005467">
    <property type="entry name" value="His_kinase_dom"/>
</dbReference>
<evidence type="ECO:0000256" key="6">
    <source>
        <dbReference type="ARBA" id="ARBA00022692"/>
    </source>
</evidence>
<dbReference type="HOGENOM" id="CLU_000445_89_6_11"/>
<dbReference type="Pfam" id="PF00672">
    <property type="entry name" value="HAMP"/>
    <property type="match status" value="1"/>
</dbReference>
<dbReference type="RefSeq" id="WP_013862193.1">
    <property type="nucleotide sequence ID" value="NC_015635.1"/>
</dbReference>
<evidence type="ECO:0000256" key="10">
    <source>
        <dbReference type="ARBA" id="ARBA00023136"/>
    </source>
</evidence>
<evidence type="ECO:0000256" key="8">
    <source>
        <dbReference type="ARBA" id="ARBA00022989"/>
    </source>
</evidence>
<keyword evidence="4" id="KW-0597">Phosphoprotein</keyword>
<evidence type="ECO:0000313" key="14">
    <source>
        <dbReference type="EMBL" id="BAK34310.1"/>
    </source>
</evidence>
<evidence type="ECO:0000313" key="15">
    <source>
        <dbReference type="Proteomes" id="UP000007947"/>
    </source>
</evidence>
<keyword evidence="10" id="KW-0472">Membrane</keyword>
<reference evidence="14 15" key="1">
    <citation type="submission" date="2011-05" db="EMBL/GenBank/DDBJ databases">
        <title>Whole genome sequence of Microlunatus phosphovorus NM-1.</title>
        <authorList>
            <person name="Hosoyama A."/>
            <person name="Sasaki K."/>
            <person name="Harada T."/>
            <person name="Igarashi R."/>
            <person name="Kawakoshi A."/>
            <person name="Sasagawa M."/>
            <person name="Fukada J."/>
            <person name="Nakamura S."/>
            <person name="Katano Y."/>
            <person name="Hanada S."/>
            <person name="Kamagata Y."/>
            <person name="Nakamura N."/>
            <person name="Yamazaki S."/>
            <person name="Fujita N."/>
        </authorList>
    </citation>
    <scope>NUCLEOTIDE SEQUENCE [LARGE SCALE GENOMIC DNA]</scope>
    <source>
        <strain evidence="15">ATCC 700054 / DSM 10555 / JCM 9379 / NBRC 101784 / NCIMB 13414 / VKM Ac-1990 / NM-1</strain>
    </source>
</reference>
<evidence type="ECO:0000256" key="11">
    <source>
        <dbReference type="SAM" id="MobiDB-lite"/>
    </source>
</evidence>
<dbReference type="SMART" id="SM00304">
    <property type="entry name" value="HAMP"/>
    <property type="match status" value="1"/>
</dbReference>
<dbReference type="InterPro" id="IPR036097">
    <property type="entry name" value="HisK_dim/P_sf"/>
</dbReference>
<dbReference type="PROSITE" id="PS50109">
    <property type="entry name" value="HIS_KIN"/>
    <property type="match status" value="1"/>
</dbReference>
<dbReference type="SUPFAM" id="SSF55874">
    <property type="entry name" value="ATPase domain of HSP90 chaperone/DNA topoisomerase II/histidine kinase"/>
    <property type="match status" value="1"/>
</dbReference>
<dbReference type="SMART" id="SM00387">
    <property type="entry name" value="HATPase_c"/>
    <property type="match status" value="1"/>
</dbReference>
<dbReference type="AlphaFoldDB" id="F5XPK2"/>
<dbReference type="Gene3D" id="3.30.565.10">
    <property type="entry name" value="Histidine kinase-like ATPase, C-terminal domain"/>
    <property type="match status" value="1"/>
</dbReference>
<organism evidence="14 15">
    <name type="scientific">Microlunatus phosphovorus (strain ATCC 700054 / DSM 10555 / JCM 9379 / NBRC 101784 / NCIMB 13414 / VKM Ac-1990 / NM-1)</name>
    <dbReference type="NCBI Taxonomy" id="1032480"/>
    <lineage>
        <taxon>Bacteria</taxon>
        <taxon>Bacillati</taxon>
        <taxon>Actinomycetota</taxon>
        <taxon>Actinomycetes</taxon>
        <taxon>Propionibacteriales</taxon>
        <taxon>Propionibacteriaceae</taxon>
        <taxon>Microlunatus</taxon>
    </lineage>
</organism>
<dbReference type="PRINTS" id="PR00344">
    <property type="entry name" value="BCTRLSENSOR"/>
</dbReference>
<evidence type="ECO:0000256" key="4">
    <source>
        <dbReference type="ARBA" id="ARBA00022553"/>
    </source>
</evidence>
<evidence type="ECO:0000256" key="2">
    <source>
        <dbReference type="ARBA" id="ARBA00004236"/>
    </source>
</evidence>
<dbReference type="PANTHER" id="PTHR45436">
    <property type="entry name" value="SENSOR HISTIDINE KINASE YKOH"/>
    <property type="match status" value="1"/>
</dbReference>
<protein>
    <recommendedName>
        <fullName evidence="3">histidine kinase</fullName>
        <ecNumber evidence="3">2.7.13.3</ecNumber>
    </recommendedName>
</protein>
<evidence type="ECO:0000256" key="9">
    <source>
        <dbReference type="ARBA" id="ARBA00023012"/>
    </source>
</evidence>
<dbReference type="eggNOG" id="COG2205">
    <property type="taxonomic scope" value="Bacteria"/>
</dbReference>
<evidence type="ECO:0000256" key="5">
    <source>
        <dbReference type="ARBA" id="ARBA00022679"/>
    </source>
</evidence>
<comment type="subcellular location">
    <subcellularLocation>
        <location evidence="2">Cell membrane</location>
    </subcellularLocation>
</comment>
<dbReference type="InterPro" id="IPR003594">
    <property type="entry name" value="HATPase_dom"/>
</dbReference>
<dbReference type="PROSITE" id="PS50885">
    <property type="entry name" value="HAMP"/>
    <property type="match status" value="1"/>
</dbReference>
<accession>F5XPK2</accession>
<name>F5XPK2_MICPN</name>
<dbReference type="Proteomes" id="UP000007947">
    <property type="component" value="Chromosome"/>
</dbReference>
<dbReference type="InterPro" id="IPR050428">
    <property type="entry name" value="TCS_sensor_his_kinase"/>
</dbReference>
<dbReference type="Gene3D" id="1.10.287.130">
    <property type="match status" value="1"/>
</dbReference>
<dbReference type="SUPFAM" id="SSF158472">
    <property type="entry name" value="HAMP domain-like"/>
    <property type="match status" value="1"/>
</dbReference>
<evidence type="ECO:0000259" key="13">
    <source>
        <dbReference type="PROSITE" id="PS50885"/>
    </source>
</evidence>
<sequence>MPADRKPRRRVPWRRRSRRPLSVRARILTAVLVTTALGMIGAGGASYLIARDQTLDSIRSSLLQENEEINTVAVLAGRGETGRTIKGPGDLLWAAIKSSVPDPNEAIFGLVNGQIEWVPSSDEPSQKSLEDDLELVAAAAAVKPDEPIRLQRISTAGHPDIAFISVPVQVKGSPDLGHYVAAVDVRLAFEPVVRTHLTYAAVCLVALLAIGIVGHQVAGRLLSPLRSLRQTAQRITETDLSDRIPEDQLASRDEVADLGRTMNAMLDRLSASFDNQRQMLDDAGHELKTPITIVRGHLELVDPTDPSDVVETRDLAIEELDRMQRLVDEILMLAKARRPDFVRPEPVVVADLLAGVVDKVATLGDRHWLVEASADEVVHLDPQRITQALIQLVANALRFTDTGAVIAVGGRVYGPEVRLWVRDEGVGIAPEDQRRIFERFGRGPNPSGTEPNRSDDGAGLGLAIVEAIAVAHHGRVTLASQVGAGSTFTLCLPTLGSATLGSPTPGSPTLGLPKETA</sequence>
<dbReference type="GO" id="GO:0005886">
    <property type="term" value="C:plasma membrane"/>
    <property type="evidence" value="ECO:0007669"/>
    <property type="project" value="UniProtKB-SubCell"/>
</dbReference>
<feature type="region of interest" description="Disordered" evidence="11">
    <location>
        <begin position="497"/>
        <end position="517"/>
    </location>
</feature>
<keyword evidence="7 14" id="KW-0418">Kinase</keyword>
<feature type="domain" description="Histidine kinase" evidence="12">
    <location>
        <begin position="282"/>
        <end position="496"/>
    </location>
</feature>
<evidence type="ECO:0000256" key="7">
    <source>
        <dbReference type="ARBA" id="ARBA00022777"/>
    </source>
</evidence>
<dbReference type="CDD" id="cd00082">
    <property type="entry name" value="HisKA"/>
    <property type="match status" value="1"/>
</dbReference>
<dbReference type="OrthoDB" id="9786919at2"/>
<dbReference type="EMBL" id="AP012204">
    <property type="protein sequence ID" value="BAK34310.1"/>
    <property type="molecule type" value="Genomic_DNA"/>
</dbReference>
<dbReference type="STRING" id="1032480.MLP_12960"/>
<evidence type="ECO:0000256" key="1">
    <source>
        <dbReference type="ARBA" id="ARBA00000085"/>
    </source>
</evidence>
<comment type="catalytic activity">
    <reaction evidence="1">
        <text>ATP + protein L-histidine = ADP + protein N-phospho-L-histidine.</text>
        <dbReference type="EC" id="2.7.13.3"/>
    </reaction>
</comment>
<keyword evidence="15" id="KW-1185">Reference proteome</keyword>
<evidence type="ECO:0000259" key="12">
    <source>
        <dbReference type="PROSITE" id="PS50109"/>
    </source>
</evidence>
<dbReference type="SUPFAM" id="SSF47384">
    <property type="entry name" value="Homodimeric domain of signal transducing histidine kinase"/>
    <property type="match status" value="1"/>
</dbReference>
<keyword evidence="6" id="KW-0812">Transmembrane</keyword>
<dbReference type="PANTHER" id="PTHR45436:SF5">
    <property type="entry name" value="SENSOR HISTIDINE KINASE TRCS"/>
    <property type="match status" value="1"/>
</dbReference>
<keyword evidence="8" id="KW-1133">Transmembrane helix</keyword>
<dbReference type="Gene3D" id="6.10.340.10">
    <property type="match status" value="1"/>
</dbReference>
<dbReference type="GO" id="GO:0000155">
    <property type="term" value="F:phosphorelay sensor kinase activity"/>
    <property type="evidence" value="ECO:0007669"/>
    <property type="project" value="InterPro"/>
</dbReference>
<gene>
    <name evidence="14" type="ordered locus">MLP_12960</name>
</gene>
<dbReference type="InterPro" id="IPR003661">
    <property type="entry name" value="HisK_dim/P_dom"/>
</dbReference>
<dbReference type="EC" id="2.7.13.3" evidence="3"/>
<dbReference type="CDD" id="cd06225">
    <property type="entry name" value="HAMP"/>
    <property type="match status" value="1"/>
</dbReference>
<dbReference type="SMART" id="SM00388">
    <property type="entry name" value="HisKA"/>
    <property type="match status" value="1"/>
</dbReference>
<evidence type="ECO:0000256" key="3">
    <source>
        <dbReference type="ARBA" id="ARBA00012438"/>
    </source>
</evidence>
<dbReference type="InterPro" id="IPR004358">
    <property type="entry name" value="Sig_transdc_His_kin-like_C"/>
</dbReference>
<proteinExistence type="predicted"/>
<feature type="domain" description="HAMP" evidence="13">
    <location>
        <begin position="219"/>
        <end position="274"/>
    </location>
</feature>
<dbReference type="Pfam" id="PF00512">
    <property type="entry name" value="HisKA"/>
    <property type="match status" value="1"/>
</dbReference>
<dbReference type="Pfam" id="PF02518">
    <property type="entry name" value="HATPase_c"/>
    <property type="match status" value="1"/>
</dbReference>
<keyword evidence="5" id="KW-0808">Transferase</keyword>